<dbReference type="Proteomes" id="UP001501237">
    <property type="component" value="Unassembled WGS sequence"/>
</dbReference>
<reference evidence="4" key="1">
    <citation type="journal article" date="2019" name="Int. J. Syst. Evol. Microbiol.">
        <title>The Global Catalogue of Microorganisms (GCM) 10K type strain sequencing project: providing services to taxonomists for standard genome sequencing and annotation.</title>
        <authorList>
            <consortium name="The Broad Institute Genomics Platform"/>
            <consortium name="The Broad Institute Genome Sequencing Center for Infectious Disease"/>
            <person name="Wu L."/>
            <person name="Ma J."/>
        </authorList>
    </citation>
    <scope>NUCLEOTIDE SEQUENCE [LARGE SCALE GENOMIC DNA]</scope>
    <source>
        <strain evidence="4">JCM 9377</strain>
    </source>
</reference>
<dbReference type="Pfam" id="PF13561">
    <property type="entry name" value="adh_short_C2"/>
    <property type="match status" value="1"/>
</dbReference>
<dbReference type="PROSITE" id="PS50206">
    <property type="entry name" value="RHODANESE_3"/>
    <property type="match status" value="1"/>
</dbReference>
<dbReference type="Gene3D" id="3.40.50.720">
    <property type="entry name" value="NAD(P)-binding Rossmann-like Domain"/>
    <property type="match status" value="1"/>
</dbReference>
<dbReference type="PRINTS" id="PR00081">
    <property type="entry name" value="GDHRDH"/>
</dbReference>
<evidence type="ECO:0000259" key="2">
    <source>
        <dbReference type="PROSITE" id="PS50206"/>
    </source>
</evidence>
<dbReference type="PANTHER" id="PTHR42879:SF2">
    <property type="entry name" value="3-OXOACYL-[ACYL-CARRIER-PROTEIN] REDUCTASE FABG"/>
    <property type="match status" value="1"/>
</dbReference>
<proteinExistence type="inferred from homology"/>
<dbReference type="PROSITE" id="PS00061">
    <property type="entry name" value="ADH_SHORT"/>
    <property type="match status" value="1"/>
</dbReference>
<dbReference type="InterPro" id="IPR050259">
    <property type="entry name" value="SDR"/>
</dbReference>
<sequence>MSTIEGAPEDRAAVITGGASGIGLACARHLAEQGHPVALLDRQGEEAAKAAERLRAEGFKAFSAEVDVTDRDAIGRALDAVRAEFGSIQIMVTSAGIESFDEVTKLPPETWDRVIAVNLTGTFNCVQPVIADMTAAGWGRIVTISSSSAQSGAPNMAHYVASKGGVISLTKALSYDLAPLGITVNTIPPSIIDTPMARQAEESGDFPGVDALATMTPVRRIGTADDVAAACAFLCTDKAGFITGQIIGVNGGWYM</sequence>
<comment type="similarity">
    <text evidence="1">Belongs to the short-chain dehydrogenases/reductases (SDR) family.</text>
</comment>
<feature type="domain" description="Rhodanese" evidence="2">
    <location>
        <begin position="33"/>
        <end position="71"/>
    </location>
</feature>
<dbReference type="RefSeq" id="WP_344824757.1">
    <property type="nucleotide sequence ID" value="NZ_BAAAUV010000004.1"/>
</dbReference>
<comment type="caution">
    <text evidence="3">The sequence shown here is derived from an EMBL/GenBank/DDBJ whole genome shotgun (WGS) entry which is preliminary data.</text>
</comment>
<protein>
    <submittedName>
        <fullName evidence="3">SDR family NAD(P)-dependent oxidoreductase</fullName>
    </submittedName>
</protein>
<dbReference type="NCBIfam" id="NF009466">
    <property type="entry name" value="PRK12826.1-2"/>
    <property type="match status" value="1"/>
</dbReference>
<gene>
    <name evidence="3" type="ORF">GCM10010468_18550</name>
</gene>
<evidence type="ECO:0000313" key="3">
    <source>
        <dbReference type="EMBL" id="GAA3204134.1"/>
    </source>
</evidence>
<dbReference type="SMART" id="SM00822">
    <property type="entry name" value="PKS_KR"/>
    <property type="match status" value="1"/>
</dbReference>
<dbReference type="InterPro" id="IPR057326">
    <property type="entry name" value="KR_dom"/>
</dbReference>
<dbReference type="InterPro" id="IPR001763">
    <property type="entry name" value="Rhodanese-like_dom"/>
</dbReference>
<evidence type="ECO:0000313" key="4">
    <source>
        <dbReference type="Proteomes" id="UP001501237"/>
    </source>
</evidence>
<accession>A0ABP6QA31</accession>
<dbReference type="InterPro" id="IPR020904">
    <property type="entry name" value="Sc_DH/Rdtase_CS"/>
</dbReference>
<dbReference type="InterPro" id="IPR002347">
    <property type="entry name" value="SDR_fam"/>
</dbReference>
<dbReference type="PANTHER" id="PTHR42879">
    <property type="entry name" value="3-OXOACYL-(ACYL-CARRIER-PROTEIN) REDUCTASE"/>
    <property type="match status" value="1"/>
</dbReference>
<organism evidence="3 4">
    <name type="scientific">Actinocorallia longicatena</name>
    <dbReference type="NCBI Taxonomy" id="111803"/>
    <lineage>
        <taxon>Bacteria</taxon>
        <taxon>Bacillati</taxon>
        <taxon>Actinomycetota</taxon>
        <taxon>Actinomycetes</taxon>
        <taxon>Streptosporangiales</taxon>
        <taxon>Thermomonosporaceae</taxon>
        <taxon>Actinocorallia</taxon>
    </lineage>
</organism>
<dbReference type="SUPFAM" id="SSF51735">
    <property type="entry name" value="NAD(P)-binding Rossmann-fold domains"/>
    <property type="match status" value="1"/>
</dbReference>
<keyword evidence="4" id="KW-1185">Reference proteome</keyword>
<dbReference type="PRINTS" id="PR00080">
    <property type="entry name" value="SDRFAMILY"/>
</dbReference>
<dbReference type="InterPro" id="IPR036291">
    <property type="entry name" value="NAD(P)-bd_dom_sf"/>
</dbReference>
<name>A0ABP6QA31_9ACTN</name>
<evidence type="ECO:0000256" key="1">
    <source>
        <dbReference type="ARBA" id="ARBA00006484"/>
    </source>
</evidence>
<dbReference type="EMBL" id="BAAAUV010000004">
    <property type="protein sequence ID" value="GAA3204134.1"/>
    <property type="molecule type" value="Genomic_DNA"/>
</dbReference>